<reference evidence="9 10" key="1">
    <citation type="journal article" date="2018" name="Mol. Plant">
        <title>The genome of Artemisia annua provides insight into the evolution of Asteraceae family and artemisinin biosynthesis.</title>
        <authorList>
            <person name="Shen Q."/>
            <person name="Zhang L."/>
            <person name="Liao Z."/>
            <person name="Wang S."/>
            <person name="Yan T."/>
            <person name="Shi P."/>
            <person name="Liu M."/>
            <person name="Fu X."/>
            <person name="Pan Q."/>
            <person name="Wang Y."/>
            <person name="Lv Z."/>
            <person name="Lu X."/>
            <person name="Zhang F."/>
            <person name="Jiang W."/>
            <person name="Ma Y."/>
            <person name="Chen M."/>
            <person name="Hao X."/>
            <person name="Li L."/>
            <person name="Tang Y."/>
            <person name="Lv G."/>
            <person name="Zhou Y."/>
            <person name="Sun X."/>
            <person name="Brodelius P.E."/>
            <person name="Rose J.K.C."/>
            <person name="Tang K."/>
        </authorList>
    </citation>
    <scope>NUCLEOTIDE SEQUENCE [LARGE SCALE GENOMIC DNA]</scope>
    <source>
        <strain evidence="10">cv. Huhao1</strain>
        <tissue evidence="9">Leaf</tissue>
    </source>
</reference>
<evidence type="ECO:0000313" key="10">
    <source>
        <dbReference type="Proteomes" id="UP000245207"/>
    </source>
</evidence>
<dbReference type="SMART" id="SM00385">
    <property type="entry name" value="CYCLIN"/>
    <property type="match status" value="1"/>
</dbReference>
<evidence type="ECO:0000256" key="3">
    <source>
        <dbReference type="ARBA" id="ARBA00023127"/>
    </source>
</evidence>
<dbReference type="Pfam" id="PF02984">
    <property type="entry name" value="Cyclin_C"/>
    <property type="match status" value="1"/>
</dbReference>
<dbReference type="PROSITE" id="PS00292">
    <property type="entry name" value="CYCLINS"/>
    <property type="match status" value="1"/>
</dbReference>
<organism evidence="9 10">
    <name type="scientific">Artemisia annua</name>
    <name type="common">Sweet wormwood</name>
    <dbReference type="NCBI Taxonomy" id="35608"/>
    <lineage>
        <taxon>Eukaryota</taxon>
        <taxon>Viridiplantae</taxon>
        <taxon>Streptophyta</taxon>
        <taxon>Embryophyta</taxon>
        <taxon>Tracheophyta</taxon>
        <taxon>Spermatophyta</taxon>
        <taxon>Magnoliopsida</taxon>
        <taxon>eudicotyledons</taxon>
        <taxon>Gunneridae</taxon>
        <taxon>Pentapetalae</taxon>
        <taxon>asterids</taxon>
        <taxon>campanulids</taxon>
        <taxon>Asterales</taxon>
        <taxon>Asteraceae</taxon>
        <taxon>Asteroideae</taxon>
        <taxon>Anthemideae</taxon>
        <taxon>Artemisiinae</taxon>
        <taxon>Artemisia</taxon>
    </lineage>
</organism>
<keyword evidence="4" id="KW-0131">Cell cycle</keyword>
<dbReference type="Pfam" id="PF00134">
    <property type="entry name" value="Cyclin_N"/>
    <property type="match status" value="1"/>
</dbReference>
<dbReference type="InterPro" id="IPR048258">
    <property type="entry name" value="Cyclins_cyclin-box"/>
</dbReference>
<dbReference type="InterPro" id="IPR039361">
    <property type="entry name" value="Cyclin"/>
</dbReference>
<accession>A0A2U1NMY3</accession>
<feature type="region of interest" description="Disordered" evidence="6">
    <location>
        <begin position="275"/>
        <end position="298"/>
    </location>
</feature>
<evidence type="ECO:0000259" key="8">
    <source>
        <dbReference type="SMART" id="SM01332"/>
    </source>
</evidence>
<dbReference type="PANTHER" id="PTHR10177">
    <property type="entry name" value="CYCLINS"/>
    <property type="match status" value="1"/>
</dbReference>
<feature type="domain" description="Cyclin C-terminal" evidence="8">
    <location>
        <begin position="142"/>
        <end position="265"/>
    </location>
</feature>
<gene>
    <name evidence="9" type="ORF">CTI12_AA248340</name>
</gene>
<feature type="compositionally biased region" description="Basic and acidic residues" evidence="6">
    <location>
        <begin position="282"/>
        <end position="298"/>
    </location>
</feature>
<dbReference type="STRING" id="35608.A0A2U1NMY3"/>
<keyword evidence="10" id="KW-1185">Reference proteome</keyword>
<dbReference type="SMART" id="SM01332">
    <property type="entry name" value="Cyclin_C"/>
    <property type="match status" value="1"/>
</dbReference>
<dbReference type="InterPro" id="IPR004367">
    <property type="entry name" value="Cyclin_C-dom"/>
</dbReference>
<comment type="caution">
    <text evidence="9">The sequence shown here is derived from an EMBL/GenBank/DDBJ whole genome shotgun (WGS) entry which is preliminary data.</text>
</comment>
<evidence type="ECO:0000256" key="1">
    <source>
        <dbReference type="ARBA" id="ARBA00009065"/>
    </source>
</evidence>
<feature type="domain" description="Cyclin-like" evidence="7">
    <location>
        <begin position="40"/>
        <end position="133"/>
    </location>
</feature>
<evidence type="ECO:0000259" key="7">
    <source>
        <dbReference type="SMART" id="SM00385"/>
    </source>
</evidence>
<evidence type="ECO:0000256" key="4">
    <source>
        <dbReference type="ARBA" id="ARBA00023306"/>
    </source>
</evidence>
<dbReference type="AlphaFoldDB" id="A0A2U1NMY3"/>
<dbReference type="EMBL" id="PKPP01002499">
    <property type="protein sequence ID" value="PWA74875.1"/>
    <property type="molecule type" value="Genomic_DNA"/>
</dbReference>
<comment type="similarity">
    <text evidence="1">Belongs to the cyclin family. Cyclin D subfamily.</text>
</comment>
<dbReference type="FunFam" id="1.10.472.10:FF:000060">
    <property type="entry name" value="D6-type cyclin"/>
    <property type="match status" value="1"/>
</dbReference>
<sequence length="298" mass="33241">MSNINISSSSAAVIDTLIAAETNVTTLTRHLSVHRQDSINWILNAHAHFQFQPVTAVLAVNYFDRFLSAADGAASLEWNDNGWKYQLLSVACLSLAAKMEELDVPLLMDLQVSEPRFVFGSKTILKMELLVLSVLDWRIRPVTPFDFIDYFVLMAPSKYVTDEVYFRWKCSDLVVKTIRGVDFLGFRPSVIAAAAVICVIGEGAEVPECFYQTVNKEMVRSCHRLMNEYLLDTCPLADHKVPKRPAEPPASPDGVLDAVTCVSCDTHSGDGHFVPSPIFGENGRETKRVRSNVQEKEL</sequence>
<dbReference type="Gene3D" id="1.10.472.10">
    <property type="entry name" value="Cyclin-like"/>
    <property type="match status" value="2"/>
</dbReference>
<dbReference type="CDD" id="cd20544">
    <property type="entry name" value="CYCLIN_AtCycD-like_rpt2"/>
    <property type="match status" value="1"/>
</dbReference>
<dbReference type="InterPro" id="IPR013763">
    <property type="entry name" value="Cyclin-like_dom"/>
</dbReference>
<proteinExistence type="inferred from homology"/>
<dbReference type="GO" id="GO:0051301">
    <property type="term" value="P:cell division"/>
    <property type="evidence" value="ECO:0007669"/>
    <property type="project" value="UniProtKB-KW"/>
</dbReference>
<protein>
    <submittedName>
        <fullName evidence="9">Cyclin-like protein</fullName>
    </submittedName>
</protein>
<keyword evidence="2" id="KW-0132">Cell division</keyword>
<keyword evidence="3 5" id="KW-0195">Cyclin</keyword>
<dbReference type="CDD" id="cd20543">
    <property type="entry name" value="CYCLIN_AtCycD-like_rpt1"/>
    <property type="match status" value="1"/>
</dbReference>
<evidence type="ECO:0000256" key="6">
    <source>
        <dbReference type="SAM" id="MobiDB-lite"/>
    </source>
</evidence>
<dbReference type="SUPFAM" id="SSF47954">
    <property type="entry name" value="Cyclin-like"/>
    <property type="match status" value="2"/>
</dbReference>
<dbReference type="InterPro" id="IPR006671">
    <property type="entry name" value="Cyclin_N"/>
</dbReference>
<dbReference type="InterPro" id="IPR036915">
    <property type="entry name" value="Cyclin-like_sf"/>
</dbReference>
<name>A0A2U1NMY3_ARTAN</name>
<evidence type="ECO:0000256" key="5">
    <source>
        <dbReference type="RuleBase" id="RU000383"/>
    </source>
</evidence>
<dbReference type="Proteomes" id="UP000245207">
    <property type="component" value="Unassembled WGS sequence"/>
</dbReference>
<evidence type="ECO:0000313" key="9">
    <source>
        <dbReference type="EMBL" id="PWA74875.1"/>
    </source>
</evidence>
<evidence type="ECO:0000256" key="2">
    <source>
        <dbReference type="ARBA" id="ARBA00022618"/>
    </source>
</evidence>
<dbReference type="FunFam" id="1.10.472.10:FF:000040">
    <property type="entry name" value="D6-type cyclin"/>
    <property type="match status" value="1"/>
</dbReference>
<dbReference type="OrthoDB" id="5590282at2759"/>